<dbReference type="GO" id="GO:1990904">
    <property type="term" value="C:ribonucleoprotein complex"/>
    <property type="evidence" value="ECO:0007669"/>
    <property type="project" value="UniProtKB-KW"/>
</dbReference>
<keyword evidence="19" id="KW-1185">Reference proteome</keyword>
<keyword evidence="9" id="KW-1048">Host nucleus</keyword>
<evidence type="ECO:0000256" key="13">
    <source>
        <dbReference type="ARBA" id="ARBA00023086"/>
    </source>
</evidence>
<evidence type="ECO:0000256" key="12">
    <source>
        <dbReference type="ARBA" id="ARBA00022884"/>
    </source>
</evidence>
<evidence type="ECO:0000256" key="3">
    <source>
        <dbReference type="ARBA" id="ARBA00004192"/>
    </source>
</evidence>
<evidence type="ECO:0000256" key="8">
    <source>
        <dbReference type="ARBA" id="ARBA00022561"/>
    </source>
</evidence>
<comment type="similarity">
    <text evidence="6">Belongs to the phlebovirus nucleocapsid protein family.</text>
</comment>
<dbReference type="Pfam" id="PF05733">
    <property type="entry name" value="Tenui_N"/>
    <property type="match status" value="1"/>
</dbReference>
<evidence type="ECO:0000313" key="19">
    <source>
        <dbReference type="Proteomes" id="UP001156885"/>
    </source>
</evidence>
<dbReference type="RefSeq" id="YP_010840743.1">
    <property type="nucleotide sequence ID" value="NC_078985.1"/>
</dbReference>
<dbReference type="InterPro" id="IPR015971">
    <property type="entry name" value="Nucleocapsid_Phlebovirus"/>
</dbReference>
<name>A0A5B8GNZ7_9VIRU</name>
<dbReference type="Proteomes" id="UP001156885">
    <property type="component" value="Genome"/>
</dbReference>
<reference evidence="18" key="1">
    <citation type="journal article" date="2019" name="Virus Genes">
        <title>Characterization of a new bunyavirus and its derived small RNAs in the brown citrus aphid, Aphis citricidus.</title>
        <authorList>
            <person name="Zhang W."/>
            <person name="Wu T."/>
            <person name="Guo M."/>
            <person name="Chang T."/>
            <person name="Yang L."/>
            <person name="Tan Y."/>
            <person name="Ye C."/>
            <person name="Niu J."/>
            <person name="Wang J.J."/>
        </authorList>
    </citation>
    <scope>NUCLEOTIDE SEQUENCE</scope>
    <source>
        <strain evidence="18">Chongqin1</strain>
    </source>
</reference>
<dbReference type="PIRSF" id="PIRSF003953">
    <property type="entry name" value="N_PhelboV"/>
    <property type="match status" value="1"/>
</dbReference>
<dbReference type="GO" id="GO:0044172">
    <property type="term" value="C:host cell endoplasmic reticulum-Golgi intermediate compartment"/>
    <property type="evidence" value="ECO:0007669"/>
    <property type="project" value="UniProtKB-SubCell"/>
</dbReference>
<evidence type="ECO:0000313" key="18">
    <source>
        <dbReference type="EMBL" id="QDW80895.1"/>
    </source>
</evidence>
<keyword evidence="11" id="KW-0946">Virion</keyword>
<keyword evidence="10" id="KW-1040">Host Golgi apparatus</keyword>
<sequence>MSKSIGTLIEEYSKSTADAIDRVVQARDELIRFDFEHADTDKLAELTHFADIAAYQGFDPQMIAFVLLSKRAERLTDRELDIERMIIMSIERGNNITSIKKNSNPDFISIVNRLVSTYDIKAKAGSSRANITFSRVAMSFPDVTCSYLSIAKSTTVPRTLISSISLDYPSYMMTSSFGSIIPNKGGMSEVLKEAFYVHQYEFTKIVSNKNKASHSSMVSDVIKYTDAAMKGSVLKDDDKLKLLLTWKILSLKNGKYSPSSAVLNAATVWKENYLDRKDN</sequence>
<evidence type="ECO:0000256" key="17">
    <source>
        <dbReference type="ARBA" id="ARBA00046628"/>
    </source>
</evidence>
<keyword evidence="14" id="KW-1035">Host cytoplasm</keyword>
<evidence type="ECO:0000256" key="16">
    <source>
        <dbReference type="ARBA" id="ARBA00033344"/>
    </source>
</evidence>
<dbReference type="InterPro" id="IPR009522">
    <property type="entry name" value="Capsid_Phlebovir/Tenuivir"/>
</dbReference>
<evidence type="ECO:0000256" key="4">
    <source>
        <dbReference type="ARBA" id="ARBA00004328"/>
    </source>
</evidence>
<evidence type="ECO:0000256" key="10">
    <source>
        <dbReference type="ARBA" id="ARBA00022812"/>
    </source>
</evidence>
<keyword evidence="12" id="KW-0694">RNA-binding</keyword>
<evidence type="ECO:0000256" key="9">
    <source>
        <dbReference type="ARBA" id="ARBA00022562"/>
    </source>
</evidence>
<keyword evidence="13" id="KW-0543">Viral nucleoprotein</keyword>
<evidence type="ECO:0000256" key="1">
    <source>
        <dbReference type="ARBA" id="ARBA00004136"/>
    </source>
</evidence>
<proteinExistence type="inferred from homology"/>
<evidence type="ECO:0000256" key="6">
    <source>
        <dbReference type="ARBA" id="ARBA00005299"/>
    </source>
</evidence>
<keyword evidence="15" id="KW-0687">Ribonucleoprotein</keyword>
<protein>
    <recommendedName>
        <fullName evidence="7">Nucleoprotein</fullName>
    </recommendedName>
    <alternativeName>
        <fullName evidence="16">Nucleocapsid protein</fullName>
    </alternativeName>
</protein>
<keyword evidence="8" id="KW-0167">Capsid protein</keyword>
<accession>A0A5B8GNZ7</accession>
<evidence type="ECO:0000256" key="11">
    <source>
        <dbReference type="ARBA" id="ARBA00022844"/>
    </source>
</evidence>
<evidence type="ECO:0000256" key="7">
    <source>
        <dbReference type="ARBA" id="ARBA00014389"/>
    </source>
</evidence>
<dbReference type="GO" id="GO:0044177">
    <property type="term" value="C:host cell Golgi apparatus"/>
    <property type="evidence" value="ECO:0007669"/>
    <property type="project" value="UniProtKB-SubCell"/>
</dbReference>
<dbReference type="GO" id="GO:0019013">
    <property type="term" value="C:viral nucleocapsid"/>
    <property type="evidence" value="ECO:0007669"/>
    <property type="project" value="UniProtKB-KW"/>
</dbReference>
<comment type="subcellular location">
    <subcellularLocation>
        <location evidence="1">Host Golgi apparatus</location>
    </subcellularLocation>
    <subcellularLocation>
        <location evidence="3">Host cytoplasm</location>
    </subcellularLocation>
    <subcellularLocation>
        <location evidence="5">Host endoplasmic reticulum-Golgi intermediate compartment</location>
    </subcellularLocation>
    <subcellularLocation>
        <location evidence="2">Host nucleus</location>
    </subcellularLocation>
    <subcellularLocation>
        <location evidence="4">Virion</location>
    </subcellularLocation>
</comment>
<dbReference type="GO" id="GO:0042025">
    <property type="term" value="C:host cell nucleus"/>
    <property type="evidence" value="ECO:0007669"/>
    <property type="project" value="UniProtKB-SubCell"/>
</dbReference>
<evidence type="ECO:0000256" key="5">
    <source>
        <dbReference type="ARBA" id="ARBA00004452"/>
    </source>
</evidence>
<dbReference type="GeneID" id="80554338"/>
<organism evidence="18 19">
    <name type="scientific">Aphis citricidus bunyavirus</name>
    <dbReference type="NCBI Taxonomy" id="2599343"/>
    <lineage>
        <taxon>Viruses</taxon>
        <taxon>Riboviria</taxon>
        <taxon>Orthornavirae</taxon>
        <taxon>Negarnaviricota</taxon>
        <taxon>Polyploviricotina</taxon>
        <taxon>Bunyaviricetes</taxon>
        <taxon>Hareavirales</taxon>
        <taxon>Phenuiviridae</taxon>
        <taxon>Citricivirus</taxon>
        <taxon>Citricivirus chongqinense</taxon>
    </lineage>
</organism>
<dbReference type="EMBL" id="MN163036">
    <property type="protein sequence ID" value="QDW80895.1"/>
    <property type="molecule type" value="Genomic_RNA"/>
</dbReference>
<comment type="subunit">
    <text evidence="17">Homodimer. Homohexamer; ring-shaped, necessary to form the nucleocapsid. Homopentamers; opened pentamers in solution. Binds to viral genomic RNA. Interacts with glycoprotein Gn; this interaction allows packaging of nucleocapsids into virions.</text>
</comment>
<dbReference type="KEGG" id="vg:80554338"/>
<evidence type="ECO:0000256" key="2">
    <source>
        <dbReference type="ARBA" id="ARBA00004147"/>
    </source>
</evidence>
<dbReference type="GO" id="GO:0003723">
    <property type="term" value="F:RNA binding"/>
    <property type="evidence" value="ECO:0007669"/>
    <property type="project" value="UniProtKB-KW"/>
</dbReference>
<evidence type="ECO:0000256" key="15">
    <source>
        <dbReference type="ARBA" id="ARBA00023274"/>
    </source>
</evidence>
<evidence type="ECO:0000256" key="14">
    <source>
        <dbReference type="ARBA" id="ARBA00023200"/>
    </source>
</evidence>